<dbReference type="EMBL" id="JACLAU010000014">
    <property type="protein sequence ID" value="MBC2652091.1"/>
    <property type="molecule type" value="Genomic_DNA"/>
</dbReference>
<accession>A0A7X1F831</accession>
<evidence type="ECO:0000256" key="4">
    <source>
        <dbReference type="ARBA" id="ARBA00023239"/>
    </source>
</evidence>
<dbReference type="PANTHER" id="PTHR33337:SF40">
    <property type="entry name" value="CENP-V_GFA DOMAIN-CONTAINING PROTEIN-RELATED"/>
    <property type="match status" value="1"/>
</dbReference>
<gene>
    <name evidence="6" type="ORF">H7F49_10280</name>
</gene>
<name>A0A7X1F831_9SPHN</name>
<dbReference type="PROSITE" id="PS51891">
    <property type="entry name" value="CENP_V_GFA"/>
    <property type="match status" value="1"/>
</dbReference>
<reference evidence="6 7" key="1">
    <citation type="submission" date="2020-08" db="EMBL/GenBank/DDBJ databases">
        <title>The genome sequence of Novosphingobium flavum 4Y4.</title>
        <authorList>
            <person name="Liu Y."/>
        </authorList>
    </citation>
    <scope>NUCLEOTIDE SEQUENCE [LARGE SCALE GENOMIC DNA]</scope>
    <source>
        <strain evidence="6 7">4Y4</strain>
    </source>
</reference>
<evidence type="ECO:0000256" key="3">
    <source>
        <dbReference type="ARBA" id="ARBA00022833"/>
    </source>
</evidence>
<dbReference type="AlphaFoldDB" id="A0A7X1F831"/>
<dbReference type="SUPFAM" id="SSF51316">
    <property type="entry name" value="Mss4-like"/>
    <property type="match status" value="1"/>
</dbReference>
<proteinExistence type="inferred from homology"/>
<dbReference type="GO" id="GO:0046872">
    <property type="term" value="F:metal ion binding"/>
    <property type="evidence" value="ECO:0007669"/>
    <property type="project" value="UniProtKB-KW"/>
</dbReference>
<dbReference type="Gene3D" id="3.90.1590.10">
    <property type="entry name" value="glutathione-dependent formaldehyde- activating enzyme (gfa)"/>
    <property type="match status" value="1"/>
</dbReference>
<evidence type="ECO:0000313" key="6">
    <source>
        <dbReference type="EMBL" id="MBC2652091.1"/>
    </source>
</evidence>
<organism evidence="6 7">
    <name type="scientific">Novosphingobium aerophilum</name>
    <dbReference type="NCBI Taxonomy" id="2839843"/>
    <lineage>
        <taxon>Bacteria</taxon>
        <taxon>Pseudomonadati</taxon>
        <taxon>Pseudomonadota</taxon>
        <taxon>Alphaproteobacteria</taxon>
        <taxon>Sphingomonadales</taxon>
        <taxon>Sphingomonadaceae</taxon>
        <taxon>Novosphingobium</taxon>
    </lineage>
</organism>
<keyword evidence="3" id="KW-0862">Zinc</keyword>
<dbReference type="InterPro" id="IPR011057">
    <property type="entry name" value="Mss4-like_sf"/>
</dbReference>
<feature type="domain" description="CENP-V/GFA" evidence="5">
    <location>
        <begin position="5"/>
        <end position="115"/>
    </location>
</feature>
<dbReference type="GO" id="GO:0016846">
    <property type="term" value="F:carbon-sulfur lyase activity"/>
    <property type="evidence" value="ECO:0007669"/>
    <property type="project" value="InterPro"/>
</dbReference>
<evidence type="ECO:0000313" key="7">
    <source>
        <dbReference type="Proteomes" id="UP000520156"/>
    </source>
</evidence>
<dbReference type="Pfam" id="PF04828">
    <property type="entry name" value="GFA"/>
    <property type="match status" value="1"/>
</dbReference>
<dbReference type="InterPro" id="IPR006913">
    <property type="entry name" value="CENP-V/GFA"/>
</dbReference>
<keyword evidence="7" id="KW-1185">Reference proteome</keyword>
<keyword evidence="4" id="KW-0456">Lyase</keyword>
<comment type="caution">
    <text evidence="6">The sequence shown here is derived from an EMBL/GenBank/DDBJ whole genome shotgun (WGS) entry which is preliminary data.</text>
</comment>
<dbReference type="PANTHER" id="PTHR33337">
    <property type="entry name" value="GFA DOMAIN-CONTAINING PROTEIN"/>
    <property type="match status" value="1"/>
</dbReference>
<dbReference type="Proteomes" id="UP000520156">
    <property type="component" value="Unassembled WGS sequence"/>
</dbReference>
<evidence type="ECO:0000256" key="1">
    <source>
        <dbReference type="ARBA" id="ARBA00005495"/>
    </source>
</evidence>
<sequence length="146" mass="15477">MAMTYSGRCACGAVTLQIKDAPVGTRQCWCLQCQQIAAGGPSHNAIFPTEAVSIAGPLRHSTWTAASGNTLTHHFCPSCGTQVYAQSSARPHLMTVRFGVIDEPHGLRPEVVIWTDEAPAWACIDPALERWPGQPPAPAPPPPPAG</sequence>
<evidence type="ECO:0000259" key="5">
    <source>
        <dbReference type="PROSITE" id="PS51891"/>
    </source>
</evidence>
<protein>
    <submittedName>
        <fullName evidence="6">GFA family protein</fullName>
    </submittedName>
</protein>
<evidence type="ECO:0000256" key="2">
    <source>
        <dbReference type="ARBA" id="ARBA00022723"/>
    </source>
</evidence>
<comment type="similarity">
    <text evidence="1">Belongs to the Gfa family.</text>
</comment>
<keyword evidence="2" id="KW-0479">Metal-binding</keyword>